<feature type="transmembrane region" description="Helical" evidence="1">
    <location>
        <begin position="63"/>
        <end position="84"/>
    </location>
</feature>
<organism evidence="2 3">
    <name type="scientific">Streptomyces morookaense</name>
    <name type="common">Streptoverticillium morookaense</name>
    <dbReference type="NCBI Taxonomy" id="1970"/>
    <lineage>
        <taxon>Bacteria</taxon>
        <taxon>Bacillati</taxon>
        <taxon>Actinomycetota</taxon>
        <taxon>Actinomycetes</taxon>
        <taxon>Kitasatosporales</taxon>
        <taxon>Streptomycetaceae</taxon>
        <taxon>Streptomyces</taxon>
    </lineage>
</organism>
<keyword evidence="1" id="KW-0812">Transmembrane</keyword>
<protein>
    <recommendedName>
        <fullName evidence="4">PH domain-containing protein</fullName>
    </recommendedName>
</protein>
<dbReference type="RefSeq" id="WP_171086422.1">
    <property type="nucleotide sequence ID" value="NZ_BNBU01000021.1"/>
</dbReference>
<dbReference type="Proteomes" id="UP000587462">
    <property type="component" value="Unassembled WGS sequence"/>
</dbReference>
<proteinExistence type="predicted"/>
<evidence type="ECO:0000256" key="1">
    <source>
        <dbReference type="SAM" id="Phobius"/>
    </source>
</evidence>
<keyword evidence="1" id="KW-1133">Transmembrane helix</keyword>
<sequence length="175" mass="18653">MPLPFVDAPAPAAPSPVSLYEDPDRWRRPYRPGPLRVGGTALVLLLAAYVLCSALIIACAGAFLLAGMWGGVAVVLLVLAVRLVRTGIWVGPAGLRQIRLLSTRTLAWAEVGAVRVVEQPVRWLGLPRRVPGRALVVEPFPVLVTDHGADFLERPLAFAEAASALQERVAGLGGR</sequence>
<keyword evidence="3" id="KW-1185">Reference proteome</keyword>
<accession>A0A7Y7B9U2</accession>
<evidence type="ECO:0000313" key="3">
    <source>
        <dbReference type="Proteomes" id="UP000587462"/>
    </source>
</evidence>
<dbReference type="AlphaFoldDB" id="A0A7Y7B9U2"/>
<dbReference type="EMBL" id="JABBXF010000084">
    <property type="protein sequence ID" value="NVK81565.1"/>
    <property type="molecule type" value="Genomic_DNA"/>
</dbReference>
<evidence type="ECO:0008006" key="4">
    <source>
        <dbReference type="Google" id="ProtNLM"/>
    </source>
</evidence>
<keyword evidence="1" id="KW-0472">Membrane</keyword>
<name>A0A7Y7B9U2_STRMO</name>
<comment type="caution">
    <text evidence="2">The sequence shown here is derived from an EMBL/GenBank/DDBJ whole genome shotgun (WGS) entry which is preliminary data.</text>
</comment>
<feature type="transmembrane region" description="Helical" evidence="1">
    <location>
        <begin position="35"/>
        <end position="57"/>
    </location>
</feature>
<reference evidence="2 3" key="1">
    <citation type="submission" date="2020-04" db="EMBL/GenBank/DDBJ databases">
        <title>Draft Genome Sequence of Streptomyces morookaense DSM 40503, an 8-azaguanine-producing strain.</title>
        <authorList>
            <person name="Qi J."/>
            <person name="Gao J.-M."/>
        </authorList>
    </citation>
    <scope>NUCLEOTIDE SEQUENCE [LARGE SCALE GENOMIC DNA]</scope>
    <source>
        <strain evidence="2 3">DSM 40503</strain>
    </source>
</reference>
<evidence type="ECO:0000313" key="2">
    <source>
        <dbReference type="EMBL" id="NVK81565.1"/>
    </source>
</evidence>
<gene>
    <name evidence="2" type="ORF">HG542_28500</name>
</gene>